<dbReference type="Proteomes" id="UP001549749">
    <property type="component" value="Unassembled WGS sequence"/>
</dbReference>
<accession>A0ABV2T0C1</accession>
<dbReference type="RefSeq" id="WP_354659122.1">
    <property type="nucleotide sequence ID" value="NZ_JBEXAC010000001.1"/>
</dbReference>
<reference evidence="3 4" key="1">
    <citation type="submission" date="2024-06" db="EMBL/GenBank/DDBJ databases">
        <title>Chitinophaga defluvii sp. nov., isolated from municipal sewage.</title>
        <authorList>
            <person name="Zhang L."/>
        </authorList>
    </citation>
    <scope>NUCLEOTIDE SEQUENCE [LARGE SCALE GENOMIC DNA]</scope>
    <source>
        <strain evidence="3 4">H8</strain>
    </source>
</reference>
<evidence type="ECO:0000313" key="3">
    <source>
        <dbReference type="EMBL" id="MET6996480.1"/>
    </source>
</evidence>
<proteinExistence type="predicted"/>
<sequence>MNRLLGIMMVAMVVLACNSQSNNSNHGEQQQAAMDTAGMMTSEAEITYDTALVANKKDPVCRMPVRMGVHDTAHYKNEVLGFCSQECKTAFVAKPADYKLEMK</sequence>
<comment type="caution">
    <text evidence="3">The sequence shown here is derived from an EMBL/GenBank/DDBJ whole genome shotgun (WGS) entry which is preliminary data.</text>
</comment>
<feature type="domain" description="TRASH" evidence="2">
    <location>
        <begin position="58"/>
        <end position="95"/>
    </location>
</feature>
<dbReference type="EMBL" id="JBEXAC010000001">
    <property type="protein sequence ID" value="MET6996480.1"/>
    <property type="molecule type" value="Genomic_DNA"/>
</dbReference>
<feature type="signal peptide" evidence="1">
    <location>
        <begin position="1"/>
        <end position="16"/>
    </location>
</feature>
<dbReference type="InterPro" id="IPR011017">
    <property type="entry name" value="TRASH_dom"/>
</dbReference>
<keyword evidence="4" id="KW-1185">Reference proteome</keyword>
<gene>
    <name evidence="3" type="ORF">ABR189_03845</name>
</gene>
<name>A0ABV2T0C1_9BACT</name>
<keyword evidence="1" id="KW-0732">Signal</keyword>
<dbReference type="PROSITE" id="PS51257">
    <property type="entry name" value="PROKAR_LIPOPROTEIN"/>
    <property type="match status" value="1"/>
</dbReference>
<protein>
    <recommendedName>
        <fullName evidence="2">TRASH domain-containing protein</fullName>
    </recommendedName>
</protein>
<evidence type="ECO:0000259" key="2">
    <source>
        <dbReference type="SMART" id="SM00746"/>
    </source>
</evidence>
<dbReference type="SMART" id="SM00746">
    <property type="entry name" value="TRASH"/>
    <property type="match status" value="1"/>
</dbReference>
<evidence type="ECO:0000256" key="1">
    <source>
        <dbReference type="SAM" id="SignalP"/>
    </source>
</evidence>
<feature type="chain" id="PRO_5045728754" description="TRASH domain-containing protein" evidence="1">
    <location>
        <begin position="17"/>
        <end position="103"/>
    </location>
</feature>
<evidence type="ECO:0000313" key="4">
    <source>
        <dbReference type="Proteomes" id="UP001549749"/>
    </source>
</evidence>
<organism evidence="3 4">
    <name type="scientific">Chitinophaga defluvii</name>
    <dbReference type="NCBI Taxonomy" id="3163343"/>
    <lineage>
        <taxon>Bacteria</taxon>
        <taxon>Pseudomonadati</taxon>
        <taxon>Bacteroidota</taxon>
        <taxon>Chitinophagia</taxon>
        <taxon>Chitinophagales</taxon>
        <taxon>Chitinophagaceae</taxon>
        <taxon>Chitinophaga</taxon>
    </lineage>
</organism>